<organism evidence="1 2">
    <name type="scientific">Smallanthus sonchifolius</name>
    <dbReference type="NCBI Taxonomy" id="185202"/>
    <lineage>
        <taxon>Eukaryota</taxon>
        <taxon>Viridiplantae</taxon>
        <taxon>Streptophyta</taxon>
        <taxon>Embryophyta</taxon>
        <taxon>Tracheophyta</taxon>
        <taxon>Spermatophyta</taxon>
        <taxon>Magnoliopsida</taxon>
        <taxon>eudicotyledons</taxon>
        <taxon>Gunneridae</taxon>
        <taxon>Pentapetalae</taxon>
        <taxon>asterids</taxon>
        <taxon>campanulids</taxon>
        <taxon>Asterales</taxon>
        <taxon>Asteraceae</taxon>
        <taxon>Asteroideae</taxon>
        <taxon>Heliantheae alliance</taxon>
        <taxon>Millerieae</taxon>
        <taxon>Smallanthus</taxon>
    </lineage>
</organism>
<evidence type="ECO:0000313" key="1">
    <source>
        <dbReference type="EMBL" id="KAI3825590.1"/>
    </source>
</evidence>
<comment type="caution">
    <text evidence="1">The sequence shown here is derived from an EMBL/GenBank/DDBJ whole genome shotgun (WGS) entry which is preliminary data.</text>
</comment>
<proteinExistence type="predicted"/>
<evidence type="ECO:0000313" key="2">
    <source>
        <dbReference type="Proteomes" id="UP001056120"/>
    </source>
</evidence>
<reference evidence="2" key="1">
    <citation type="journal article" date="2022" name="Mol. Ecol. Resour.">
        <title>The genomes of chicory, endive, great burdock and yacon provide insights into Asteraceae palaeo-polyploidization history and plant inulin production.</title>
        <authorList>
            <person name="Fan W."/>
            <person name="Wang S."/>
            <person name="Wang H."/>
            <person name="Wang A."/>
            <person name="Jiang F."/>
            <person name="Liu H."/>
            <person name="Zhao H."/>
            <person name="Xu D."/>
            <person name="Zhang Y."/>
        </authorList>
    </citation>
    <scope>NUCLEOTIDE SEQUENCE [LARGE SCALE GENOMIC DNA]</scope>
    <source>
        <strain evidence="2">cv. Yunnan</strain>
    </source>
</reference>
<name>A0ACB9K060_9ASTR</name>
<accession>A0ACB9K060</accession>
<keyword evidence="2" id="KW-1185">Reference proteome</keyword>
<protein>
    <submittedName>
        <fullName evidence="1">Uncharacterized protein</fullName>
    </submittedName>
</protein>
<dbReference type="EMBL" id="CM042019">
    <property type="protein sequence ID" value="KAI3825590.1"/>
    <property type="molecule type" value="Genomic_DNA"/>
</dbReference>
<sequence>MSPPPTIQAPPSTVDYRFKSSPPCPVFEEPVEADFHPVAAANRRKTNRVLGQFVWFMLDCDQELNTRFKRDWGRVLDREIKKHITVNSNLRRTQKVWSLIGEEEVVGLVAMIGSVVMVAKVPSVATSETFGDGSSSSFKPASPMTTLLFFYLLLLKRSGATSSSSSTTLPFPLTVYAISSVVTSLGAVLDL</sequence>
<dbReference type="Proteomes" id="UP001056120">
    <property type="component" value="Linkage Group LG02"/>
</dbReference>
<gene>
    <name evidence="1" type="ORF">L1987_07081</name>
</gene>
<reference evidence="1 2" key="2">
    <citation type="journal article" date="2022" name="Mol. Ecol. Resour.">
        <title>The genomes of chicory, endive, great burdock and yacon provide insights into Asteraceae paleo-polyploidization history and plant inulin production.</title>
        <authorList>
            <person name="Fan W."/>
            <person name="Wang S."/>
            <person name="Wang H."/>
            <person name="Wang A."/>
            <person name="Jiang F."/>
            <person name="Liu H."/>
            <person name="Zhao H."/>
            <person name="Xu D."/>
            <person name="Zhang Y."/>
        </authorList>
    </citation>
    <scope>NUCLEOTIDE SEQUENCE [LARGE SCALE GENOMIC DNA]</scope>
    <source>
        <strain evidence="2">cv. Yunnan</strain>
        <tissue evidence="1">Leaves</tissue>
    </source>
</reference>